<name>A0A9P9WXD2_9PEZI</name>
<feature type="compositionally biased region" description="Basic and acidic residues" evidence="1">
    <location>
        <begin position="175"/>
        <end position="193"/>
    </location>
</feature>
<feature type="region of interest" description="Disordered" evidence="1">
    <location>
        <begin position="1"/>
        <end position="34"/>
    </location>
</feature>
<dbReference type="Proteomes" id="UP000829685">
    <property type="component" value="Unassembled WGS sequence"/>
</dbReference>
<dbReference type="AlphaFoldDB" id="A0A9P9WXD2"/>
<accession>A0A9P9WXD2</accession>
<feature type="compositionally biased region" description="Basic and acidic residues" evidence="1">
    <location>
        <begin position="142"/>
        <end position="157"/>
    </location>
</feature>
<protein>
    <submittedName>
        <fullName evidence="2">Uncharacterized protein</fullName>
    </submittedName>
</protein>
<feature type="compositionally biased region" description="Polar residues" evidence="1">
    <location>
        <begin position="106"/>
        <end position="133"/>
    </location>
</feature>
<evidence type="ECO:0000256" key="1">
    <source>
        <dbReference type="SAM" id="MobiDB-lite"/>
    </source>
</evidence>
<gene>
    <name evidence="2" type="ORF">JX265_000999</name>
</gene>
<evidence type="ECO:0000313" key="2">
    <source>
        <dbReference type="EMBL" id="KAI1880759.1"/>
    </source>
</evidence>
<comment type="caution">
    <text evidence="2">The sequence shown here is derived from an EMBL/GenBank/DDBJ whole genome shotgun (WGS) entry which is preliminary data.</text>
</comment>
<dbReference type="EMBL" id="JAFIMR010000002">
    <property type="protein sequence ID" value="KAI1880759.1"/>
    <property type="molecule type" value="Genomic_DNA"/>
</dbReference>
<feature type="region of interest" description="Disordered" evidence="1">
    <location>
        <begin position="106"/>
        <end position="193"/>
    </location>
</feature>
<proteinExistence type="predicted"/>
<sequence length="280" mass="31986">MSSKPILQTRSKEFKLRKSGNPAATRLHQPSDNPRRYIEFLSQGSSRIQRPVNATQRLDSPVEHEIPINFQKPPRFHPRQPSLAAVDNVGLHRSDAAAQRYQQTQNRWYSPANVPQPSQRSYSHSQPYVNTFNAGPVNRLALSRETDGGHDDEDVKTFAHNNPSRHMSAPLDQKPATEKRRLAEEDDKKEPRPFKSVRLSTAEDITQTLSIAKGWMDEQLSKATHVDDVLLSGMDVHEYVAKTLTTRDQTLVQQMVVDLFAKRASESEWWSEVESMFDEM</sequence>
<reference evidence="2" key="1">
    <citation type="submission" date="2021-03" db="EMBL/GenBank/DDBJ databases">
        <title>Revisited historic fungal species revealed as producer of novel bioactive compounds through whole genome sequencing and comparative genomics.</title>
        <authorList>
            <person name="Vignolle G.A."/>
            <person name="Hochenegger N."/>
            <person name="Mach R.L."/>
            <person name="Mach-Aigner A.R."/>
            <person name="Javad Rahimi M."/>
            <person name="Salim K.A."/>
            <person name="Chan C.M."/>
            <person name="Lim L.B.L."/>
            <person name="Cai F."/>
            <person name="Druzhinina I.S."/>
            <person name="U'Ren J.M."/>
            <person name="Derntl C."/>
        </authorList>
    </citation>
    <scope>NUCLEOTIDE SEQUENCE</scope>
    <source>
        <strain evidence="2">TUCIM 5799</strain>
    </source>
</reference>
<organism evidence="2 3">
    <name type="scientific">Neoarthrinium moseri</name>
    <dbReference type="NCBI Taxonomy" id="1658444"/>
    <lineage>
        <taxon>Eukaryota</taxon>
        <taxon>Fungi</taxon>
        <taxon>Dikarya</taxon>
        <taxon>Ascomycota</taxon>
        <taxon>Pezizomycotina</taxon>
        <taxon>Sordariomycetes</taxon>
        <taxon>Xylariomycetidae</taxon>
        <taxon>Amphisphaeriales</taxon>
        <taxon>Apiosporaceae</taxon>
        <taxon>Neoarthrinium</taxon>
    </lineage>
</organism>
<keyword evidence="3" id="KW-1185">Reference proteome</keyword>
<evidence type="ECO:0000313" key="3">
    <source>
        <dbReference type="Proteomes" id="UP000829685"/>
    </source>
</evidence>